<dbReference type="Gene3D" id="6.10.250.690">
    <property type="match status" value="1"/>
</dbReference>
<evidence type="ECO:0000256" key="10">
    <source>
        <dbReference type="ARBA" id="ARBA00037471"/>
    </source>
</evidence>
<keyword evidence="4" id="KW-0902">Two-component regulatory system</keyword>
<accession>A0A1G6IR98</accession>
<feature type="DNA-binding region" description="OmpR/PhoB-type" evidence="13">
    <location>
        <begin position="124"/>
        <end position="222"/>
    </location>
</feature>
<keyword evidence="7 13" id="KW-0238">DNA-binding</keyword>
<dbReference type="SUPFAM" id="SSF52172">
    <property type="entry name" value="CheY-like"/>
    <property type="match status" value="1"/>
</dbReference>
<keyword evidence="2" id="KW-0963">Cytoplasm</keyword>
<proteinExistence type="predicted"/>
<dbReference type="SMART" id="SM00862">
    <property type="entry name" value="Trans_reg_C"/>
    <property type="match status" value="1"/>
</dbReference>
<name>A0A1G6IR98_9BACI</name>
<evidence type="ECO:0000259" key="14">
    <source>
        <dbReference type="PROSITE" id="PS50110"/>
    </source>
</evidence>
<dbReference type="STRING" id="1464122.SAMN05421737_105127"/>
<evidence type="ECO:0000256" key="8">
    <source>
        <dbReference type="ARBA" id="ARBA00023159"/>
    </source>
</evidence>
<keyword evidence="8" id="KW-0010">Activator</keyword>
<dbReference type="Pfam" id="PF00072">
    <property type="entry name" value="Response_reg"/>
    <property type="match status" value="1"/>
</dbReference>
<dbReference type="PROSITE" id="PS51755">
    <property type="entry name" value="OMPR_PHOB"/>
    <property type="match status" value="1"/>
</dbReference>
<dbReference type="SMART" id="SM00448">
    <property type="entry name" value="REC"/>
    <property type="match status" value="1"/>
</dbReference>
<dbReference type="GO" id="GO:0000156">
    <property type="term" value="F:phosphorelay response regulator activity"/>
    <property type="evidence" value="ECO:0007669"/>
    <property type="project" value="TreeGrafter"/>
</dbReference>
<evidence type="ECO:0000256" key="11">
    <source>
        <dbReference type="ARBA" id="ARBA00039976"/>
    </source>
</evidence>
<evidence type="ECO:0000256" key="13">
    <source>
        <dbReference type="PROSITE-ProRule" id="PRU01091"/>
    </source>
</evidence>
<organism evidence="16 17">
    <name type="scientific">Shouchella lonarensis</name>
    <dbReference type="NCBI Taxonomy" id="1464122"/>
    <lineage>
        <taxon>Bacteria</taxon>
        <taxon>Bacillati</taxon>
        <taxon>Bacillota</taxon>
        <taxon>Bacilli</taxon>
        <taxon>Bacillales</taxon>
        <taxon>Bacillaceae</taxon>
        <taxon>Shouchella</taxon>
    </lineage>
</organism>
<keyword evidence="3 12" id="KW-0597">Phosphoprotein</keyword>
<dbReference type="GO" id="GO:0000976">
    <property type="term" value="F:transcription cis-regulatory region binding"/>
    <property type="evidence" value="ECO:0007669"/>
    <property type="project" value="TreeGrafter"/>
</dbReference>
<dbReference type="Gene3D" id="1.10.10.10">
    <property type="entry name" value="Winged helix-like DNA-binding domain superfamily/Winged helix DNA-binding domain"/>
    <property type="match status" value="1"/>
</dbReference>
<dbReference type="PANTHER" id="PTHR48111">
    <property type="entry name" value="REGULATOR OF RPOS"/>
    <property type="match status" value="1"/>
</dbReference>
<dbReference type="OrthoDB" id="9790442at2"/>
<feature type="domain" description="Response regulatory" evidence="14">
    <location>
        <begin position="3"/>
        <end position="116"/>
    </location>
</feature>
<dbReference type="GO" id="GO:0006355">
    <property type="term" value="P:regulation of DNA-templated transcription"/>
    <property type="evidence" value="ECO:0007669"/>
    <property type="project" value="InterPro"/>
</dbReference>
<keyword evidence="17" id="KW-1185">Reference proteome</keyword>
<dbReference type="PANTHER" id="PTHR48111:SF49">
    <property type="entry name" value="HEME RESPONSE REGULATOR HSSR"/>
    <property type="match status" value="1"/>
</dbReference>
<keyword evidence="6" id="KW-0843">Virulence</keyword>
<dbReference type="InterPro" id="IPR036388">
    <property type="entry name" value="WH-like_DNA-bd_sf"/>
</dbReference>
<gene>
    <name evidence="16" type="ORF">SAMN05421737_105127</name>
</gene>
<dbReference type="Pfam" id="PF00486">
    <property type="entry name" value="Trans_reg_C"/>
    <property type="match status" value="1"/>
</dbReference>
<dbReference type="InterPro" id="IPR011006">
    <property type="entry name" value="CheY-like_superfamily"/>
</dbReference>
<evidence type="ECO:0000313" key="17">
    <source>
        <dbReference type="Proteomes" id="UP000242662"/>
    </source>
</evidence>
<dbReference type="Gene3D" id="3.40.50.2300">
    <property type="match status" value="1"/>
</dbReference>
<evidence type="ECO:0000256" key="3">
    <source>
        <dbReference type="ARBA" id="ARBA00022553"/>
    </source>
</evidence>
<protein>
    <recommendedName>
        <fullName evidence="11">Heme response regulator HssR</fullName>
    </recommendedName>
</protein>
<evidence type="ECO:0000256" key="1">
    <source>
        <dbReference type="ARBA" id="ARBA00004496"/>
    </source>
</evidence>
<dbReference type="InterPro" id="IPR001789">
    <property type="entry name" value="Sig_transdc_resp-reg_receiver"/>
</dbReference>
<evidence type="ECO:0000313" key="16">
    <source>
        <dbReference type="EMBL" id="SDC08266.1"/>
    </source>
</evidence>
<evidence type="ECO:0000256" key="2">
    <source>
        <dbReference type="ARBA" id="ARBA00022490"/>
    </source>
</evidence>
<feature type="modified residue" description="4-aspartylphosphate" evidence="12">
    <location>
        <position position="52"/>
    </location>
</feature>
<comment type="subcellular location">
    <subcellularLocation>
        <location evidence="1">Cytoplasm</location>
    </subcellularLocation>
</comment>
<evidence type="ECO:0000256" key="6">
    <source>
        <dbReference type="ARBA" id="ARBA00023026"/>
    </source>
</evidence>
<dbReference type="GO" id="GO:0005829">
    <property type="term" value="C:cytosol"/>
    <property type="evidence" value="ECO:0007669"/>
    <property type="project" value="TreeGrafter"/>
</dbReference>
<dbReference type="InterPro" id="IPR001867">
    <property type="entry name" value="OmpR/PhoB-type_DNA-bd"/>
</dbReference>
<evidence type="ECO:0000259" key="15">
    <source>
        <dbReference type="PROSITE" id="PS51755"/>
    </source>
</evidence>
<dbReference type="FunFam" id="3.40.50.2300:FF:000001">
    <property type="entry name" value="DNA-binding response regulator PhoB"/>
    <property type="match status" value="1"/>
</dbReference>
<keyword evidence="5" id="KW-0805">Transcription regulation</keyword>
<evidence type="ECO:0000256" key="9">
    <source>
        <dbReference type="ARBA" id="ARBA00023163"/>
    </source>
</evidence>
<dbReference type="RefSeq" id="WP_090775486.1">
    <property type="nucleotide sequence ID" value="NZ_FMYM01000005.1"/>
</dbReference>
<dbReference type="InterPro" id="IPR039420">
    <property type="entry name" value="WalR-like"/>
</dbReference>
<dbReference type="AlphaFoldDB" id="A0A1G6IR98"/>
<reference evidence="17" key="1">
    <citation type="submission" date="2016-09" db="EMBL/GenBank/DDBJ databases">
        <authorList>
            <person name="Varghese N."/>
            <person name="Submissions S."/>
        </authorList>
    </citation>
    <scope>NUCLEOTIDE SEQUENCE [LARGE SCALE GENOMIC DNA]</scope>
    <source>
        <strain evidence="17">25nlg</strain>
    </source>
</reference>
<dbReference type="PROSITE" id="PS50110">
    <property type="entry name" value="RESPONSE_REGULATORY"/>
    <property type="match status" value="1"/>
</dbReference>
<evidence type="ECO:0000256" key="5">
    <source>
        <dbReference type="ARBA" id="ARBA00023015"/>
    </source>
</evidence>
<sequence length="224" mass="25468">MNRILIVDDDAHTRQLLSQYLGEAGYATDDACNGAYALQLLEARDYALVVLDVMMPEMDGYELMRQMRGQFDLPVLMLTAKSELSDKEKGYQLGIDDYLVKPFELKELLFRIQALLRRSGQGGDKVIKLRGVVINQMNYEVQVSGKTLLLPLKEFDLLYTLAANAGRTLTREQLIHHVWGSGYDGSDRTVDVHVKRLRERFAPMTDDFSIKTVRGIGYMLEVQS</sequence>
<dbReference type="CDD" id="cd00383">
    <property type="entry name" value="trans_reg_C"/>
    <property type="match status" value="1"/>
</dbReference>
<comment type="function">
    <text evidence="10">Member of the two-component regulatory system HssS/HssR involved in intracellular heme homeostasis and tempering of staphylococcal virulence. Phosphorylated HssR binds to a direct repeat sequence within hrtAB promoter and activates the expression of hrtAB, an efflux pump, in response to extracellular heme, hemin, hemoglobin or blood.</text>
</comment>
<evidence type="ECO:0000256" key="4">
    <source>
        <dbReference type="ARBA" id="ARBA00023012"/>
    </source>
</evidence>
<dbReference type="EMBL" id="FMYM01000005">
    <property type="protein sequence ID" value="SDC08266.1"/>
    <property type="molecule type" value="Genomic_DNA"/>
</dbReference>
<feature type="domain" description="OmpR/PhoB-type" evidence="15">
    <location>
        <begin position="124"/>
        <end position="222"/>
    </location>
</feature>
<dbReference type="GO" id="GO:0032993">
    <property type="term" value="C:protein-DNA complex"/>
    <property type="evidence" value="ECO:0007669"/>
    <property type="project" value="TreeGrafter"/>
</dbReference>
<evidence type="ECO:0000256" key="7">
    <source>
        <dbReference type="ARBA" id="ARBA00023125"/>
    </source>
</evidence>
<dbReference type="Proteomes" id="UP000242662">
    <property type="component" value="Unassembled WGS sequence"/>
</dbReference>
<evidence type="ECO:0000256" key="12">
    <source>
        <dbReference type="PROSITE-ProRule" id="PRU00169"/>
    </source>
</evidence>
<keyword evidence="9" id="KW-0804">Transcription</keyword>